<evidence type="ECO:0000313" key="1">
    <source>
        <dbReference type="EMBL" id="KGE85068.1"/>
    </source>
</evidence>
<sequence length="404" mass="44877">MHKVIGVLLLLLLFSCGKQRLWVKGKVQQKTFAREIPIQIKNGLIFVEVAVNGRPCNFLMDTGAPTLIDAQLVEELGLKTKAFGTAVDSYDRRNRIDYTVLETITIDSINFIRQGALISDLRSVPVFDCLDIDGLLGANLMRNACWQMDYKNEVIRIQEDCEGFIYSADWIVMPFRVNNQGTPKLSVTLGDSLRLSDVTLDFGSSSGLSLDLEAVEEMFDPAGADLFTAGAAGVGLYGVELDSIWFMSPKALFTSREDLILHGVRARIRRKGGHLFGTQILREFRSTIDWQNNELVLEPVPMGEKRSPVWKNFGCALQPNGEVLEVAQLVYPSLAVESGLVLGDTVVAINSLPVDATDFCEARALFGATDPIELTIQRQENHLRVNLRQQDLFDAPQNKATKKP</sequence>
<dbReference type="OrthoDB" id="5580718at2"/>
<dbReference type="SUPFAM" id="SSF50156">
    <property type="entry name" value="PDZ domain-like"/>
    <property type="match status" value="1"/>
</dbReference>
<reference evidence="1 2" key="1">
    <citation type="journal article" date="2014" name="Int. J. Syst. Evol. Microbiol.">
        <title>Phaeodactylibacter xiamenensis gen. nov., sp. nov., a member of the family Saprospiraceae isolated from the marine alga Phaeodactylum tricornutum.</title>
        <authorList>
            <person name="Chen Z.Jr."/>
            <person name="Lei X."/>
            <person name="Lai Q."/>
            <person name="Li Y."/>
            <person name="Zhang B."/>
            <person name="Zhang J."/>
            <person name="Zhang H."/>
            <person name="Yang L."/>
            <person name="Zheng W."/>
            <person name="Tian Y."/>
            <person name="Yu Z."/>
            <person name="Xu H.Jr."/>
            <person name="Zheng T."/>
        </authorList>
    </citation>
    <scope>NUCLEOTIDE SEQUENCE [LARGE SCALE GENOMIC DNA]</scope>
    <source>
        <strain evidence="1 2">KD52</strain>
    </source>
</reference>
<gene>
    <name evidence="1" type="ORF">IX84_29670</name>
</gene>
<dbReference type="CDD" id="cd05483">
    <property type="entry name" value="retropepsin_like_bacteria"/>
    <property type="match status" value="1"/>
</dbReference>
<dbReference type="Gene3D" id="2.30.42.10">
    <property type="match status" value="1"/>
</dbReference>
<dbReference type="STRING" id="1524460.IX84_29670"/>
<dbReference type="InterPro" id="IPR034122">
    <property type="entry name" value="Retropepsin-like_bacterial"/>
</dbReference>
<proteinExistence type="predicted"/>
<organism evidence="1 2">
    <name type="scientific">Phaeodactylibacter xiamenensis</name>
    <dbReference type="NCBI Taxonomy" id="1524460"/>
    <lineage>
        <taxon>Bacteria</taxon>
        <taxon>Pseudomonadati</taxon>
        <taxon>Bacteroidota</taxon>
        <taxon>Saprospiria</taxon>
        <taxon>Saprospirales</taxon>
        <taxon>Haliscomenobacteraceae</taxon>
        <taxon>Phaeodactylibacter</taxon>
    </lineage>
</organism>
<accession>A0A098RZQ1</accession>
<dbReference type="EMBL" id="JPOS01000093">
    <property type="protein sequence ID" value="KGE85068.1"/>
    <property type="molecule type" value="Genomic_DNA"/>
</dbReference>
<protein>
    <recommendedName>
        <fullName evidence="3">PDZ domain-containing protein</fullName>
    </recommendedName>
</protein>
<dbReference type="InterPro" id="IPR036034">
    <property type="entry name" value="PDZ_sf"/>
</dbReference>
<evidence type="ECO:0008006" key="3">
    <source>
        <dbReference type="Google" id="ProtNLM"/>
    </source>
</evidence>
<dbReference type="Pfam" id="PF13650">
    <property type="entry name" value="Asp_protease_2"/>
    <property type="match status" value="1"/>
</dbReference>
<keyword evidence="2" id="KW-1185">Reference proteome</keyword>
<dbReference type="RefSeq" id="WP_044229389.1">
    <property type="nucleotide sequence ID" value="NZ_JBKAGJ010000011.1"/>
</dbReference>
<dbReference type="Proteomes" id="UP000029736">
    <property type="component" value="Unassembled WGS sequence"/>
</dbReference>
<dbReference type="InterPro" id="IPR021109">
    <property type="entry name" value="Peptidase_aspartic_dom_sf"/>
</dbReference>
<dbReference type="Gene3D" id="2.40.70.10">
    <property type="entry name" value="Acid Proteases"/>
    <property type="match status" value="1"/>
</dbReference>
<comment type="caution">
    <text evidence="1">The sequence shown here is derived from an EMBL/GenBank/DDBJ whole genome shotgun (WGS) entry which is preliminary data.</text>
</comment>
<dbReference type="AlphaFoldDB" id="A0A098RZQ1"/>
<dbReference type="PROSITE" id="PS51257">
    <property type="entry name" value="PROKAR_LIPOPROTEIN"/>
    <property type="match status" value="1"/>
</dbReference>
<dbReference type="SUPFAM" id="SSF50630">
    <property type="entry name" value="Acid proteases"/>
    <property type="match status" value="1"/>
</dbReference>
<evidence type="ECO:0000313" key="2">
    <source>
        <dbReference type="Proteomes" id="UP000029736"/>
    </source>
</evidence>
<name>A0A098RZQ1_9BACT</name>